<evidence type="ECO:0000313" key="2">
    <source>
        <dbReference type="Proteomes" id="UP000255382"/>
    </source>
</evidence>
<protein>
    <submittedName>
        <fullName evidence="1">Endo-b1,4-mannanase 5C</fullName>
    </submittedName>
</protein>
<dbReference type="Proteomes" id="UP000255382">
    <property type="component" value="Unassembled WGS sequence"/>
</dbReference>
<organism evidence="1 2">
    <name type="scientific">Klebsiella pneumoniae subsp. ozaenae</name>
    <dbReference type="NCBI Taxonomy" id="574"/>
    <lineage>
        <taxon>Bacteria</taxon>
        <taxon>Pseudomonadati</taxon>
        <taxon>Pseudomonadota</taxon>
        <taxon>Gammaproteobacteria</taxon>
        <taxon>Enterobacterales</taxon>
        <taxon>Enterobacteriaceae</taxon>
        <taxon>Klebsiella/Raoultella group</taxon>
        <taxon>Klebsiella</taxon>
        <taxon>Klebsiella pneumoniae complex</taxon>
    </lineage>
</organism>
<name>A0A377Z6R4_KLEPO</name>
<keyword evidence="2" id="KW-1185">Reference proteome</keyword>
<reference evidence="1 2" key="1">
    <citation type="submission" date="2018-06" db="EMBL/GenBank/DDBJ databases">
        <authorList>
            <consortium name="Pathogen Informatics"/>
            <person name="Doyle S."/>
        </authorList>
    </citation>
    <scope>NUCLEOTIDE SEQUENCE [LARGE SCALE GENOMIC DNA]</scope>
    <source>
        <strain evidence="1 2">NCTC5050</strain>
    </source>
</reference>
<dbReference type="Gene3D" id="2.60.120.260">
    <property type="entry name" value="Galactose-binding domain-like"/>
    <property type="match status" value="1"/>
</dbReference>
<proteinExistence type="predicted"/>
<gene>
    <name evidence="1" type="ORF">NCTC5050_00915</name>
</gene>
<dbReference type="AlphaFoldDB" id="A0A377Z6R4"/>
<dbReference type="EMBL" id="UGLZ01000004">
    <property type="protein sequence ID" value="STU62570.1"/>
    <property type="molecule type" value="Genomic_DNA"/>
</dbReference>
<sequence>MAFPQTDEQGQQLRIPVTLKVGSNQIDFGRFAGDWGYMFIKSIEVVAE</sequence>
<evidence type="ECO:0000313" key="1">
    <source>
        <dbReference type="EMBL" id="STU62570.1"/>
    </source>
</evidence>
<accession>A0A377Z6R4</accession>